<feature type="transmembrane region" description="Helical" evidence="1">
    <location>
        <begin position="77"/>
        <end position="96"/>
    </location>
</feature>
<dbReference type="GO" id="GO:0003676">
    <property type="term" value="F:nucleic acid binding"/>
    <property type="evidence" value="ECO:0007669"/>
    <property type="project" value="InterPro"/>
</dbReference>
<dbReference type="AlphaFoldDB" id="A0A2M6P206"/>
<evidence type="ECO:0000313" key="3">
    <source>
        <dbReference type="Proteomes" id="UP000228528"/>
    </source>
</evidence>
<evidence type="ECO:0000256" key="1">
    <source>
        <dbReference type="SAM" id="Phobius"/>
    </source>
</evidence>
<keyword evidence="1" id="KW-0812">Transmembrane</keyword>
<dbReference type="PIRSF" id="PIRSF002599">
    <property type="entry name" value="Cold_shock_A"/>
    <property type="match status" value="1"/>
</dbReference>
<feature type="transmembrane region" description="Helical" evidence="1">
    <location>
        <begin position="14"/>
        <end position="32"/>
    </location>
</feature>
<feature type="transmembrane region" description="Helical" evidence="1">
    <location>
        <begin position="48"/>
        <end position="65"/>
    </location>
</feature>
<dbReference type="EMBL" id="PFBW01000036">
    <property type="protein sequence ID" value="PIR77727.1"/>
    <property type="molecule type" value="Genomic_DNA"/>
</dbReference>
<keyword evidence="1" id="KW-0472">Membrane</keyword>
<organism evidence="2 3">
    <name type="scientific">Candidatus Magasanikbacteria bacterium CG10_big_fil_rev_8_21_14_0_10_38_6</name>
    <dbReference type="NCBI Taxonomy" id="1974647"/>
    <lineage>
        <taxon>Bacteria</taxon>
        <taxon>Candidatus Magasanikiibacteriota</taxon>
    </lineage>
</organism>
<dbReference type="Proteomes" id="UP000228528">
    <property type="component" value="Unassembled WGS sequence"/>
</dbReference>
<gene>
    <name evidence="2" type="ORF">COU30_00825</name>
</gene>
<proteinExistence type="predicted"/>
<sequence>MIHWFYELYVWQKIVVLYLIFINTMTIFYFGLDKISAQINKRRIREKTLLTLAGIGGSIGALIAMKIFRHKTRKNTFHLPLAIIIAIQLALLIFLFS</sequence>
<keyword evidence="1" id="KW-1133">Transmembrane helix</keyword>
<dbReference type="InterPro" id="IPR012156">
    <property type="entry name" value="Cold_shock_CspA"/>
</dbReference>
<name>A0A2M6P206_9BACT</name>
<protein>
    <submittedName>
        <fullName evidence="2">DUF1294 domain-containing protein</fullName>
    </submittedName>
</protein>
<dbReference type="InterPro" id="IPR010718">
    <property type="entry name" value="DUF1294"/>
</dbReference>
<dbReference type="Pfam" id="PF06961">
    <property type="entry name" value="DUF1294"/>
    <property type="match status" value="1"/>
</dbReference>
<accession>A0A2M6P206</accession>
<comment type="caution">
    <text evidence="2">The sequence shown here is derived from an EMBL/GenBank/DDBJ whole genome shotgun (WGS) entry which is preliminary data.</text>
</comment>
<evidence type="ECO:0000313" key="2">
    <source>
        <dbReference type="EMBL" id="PIR77727.1"/>
    </source>
</evidence>
<reference evidence="3" key="1">
    <citation type="submission" date="2017-09" db="EMBL/GenBank/DDBJ databases">
        <title>Depth-based differentiation of microbial function through sediment-hosted aquifers and enrichment of novel symbionts in the deep terrestrial subsurface.</title>
        <authorList>
            <person name="Probst A.J."/>
            <person name="Ladd B."/>
            <person name="Jarett J.K."/>
            <person name="Geller-Mcgrath D.E."/>
            <person name="Sieber C.M.K."/>
            <person name="Emerson J.B."/>
            <person name="Anantharaman K."/>
            <person name="Thomas B.C."/>
            <person name="Malmstrom R."/>
            <person name="Stieglmeier M."/>
            <person name="Klingl A."/>
            <person name="Woyke T."/>
            <person name="Ryan C.M."/>
            <person name="Banfield J.F."/>
        </authorList>
    </citation>
    <scope>NUCLEOTIDE SEQUENCE [LARGE SCALE GENOMIC DNA]</scope>
</reference>